<reference evidence="3" key="2">
    <citation type="submission" date="2020-10" db="UniProtKB">
        <authorList>
            <consortium name="WormBaseParasite"/>
        </authorList>
    </citation>
    <scope>IDENTIFICATION</scope>
</reference>
<name>A0A7E4WCR9_PANRE</name>
<evidence type="ECO:0000256" key="1">
    <source>
        <dbReference type="SAM" id="Coils"/>
    </source>
</evidence>
<protein>
    <submittedName>
        <fullName evidence="3">Dynactin subunit 3</fullName>
    </submittedName>
</protein>
<accession>A0A7E4WCR9</accession>
<reference evidence="2" key="1">
    <citation type="journal article" date="2013" name="Genetics">
        <title>The draft genome and transcriptome of Panagrellus redivivus are shaped by the harsh demands of a free-living lifestyle.</title>
        <authorList>
            <person name="Srinivasan J."/>
            <person name="Dillman A.R."/>
            <person name="Macchietto M.G."/>
            <person name="Heikkinen L."/>
            <person name="Lakso M."/>
            <person name="Fracchia K.M."/>
            <person name="Antoshechkin I."/>
            <person name="Mortazavi A."/>
            <person name="Wong G."/>
            <person name="Sternberg P.W."/>
        </authorList>
    </citation>
    <scope>NUCLEOTIDE SEQUENCE [LARGE SCALE GENOMIC DNA]</scope>
    <source>
        <strain evidence="2">MT8872</strain>
    </source>
</reference>
<feature type="coiled-coil region" evidence="1">
    <location>
        <begin position="113"/>
        <end position="140"/>
    </location>
</feature>
<evidence type="ECO:0000313" key="2">
    <source>
        <dbReference type="Proteomes" id="UP000492821"/>
    </source>
</evidence>
<dbReference type="WBParaSite" id="Pan_g9810.t1">
    <property type="protein sequence ID" value="Pan_g9810.t1"/>
    <property type="gene ID" value="Pan_g9810"/>
</dbReference>
<keyword evidence="2" id="KW-1185">Reference proteome</keyword>
<organism evidence="2 3">
    <name type="scientific">Panagrellus redivivus</name>
    <name type="common">Microworm</name>
    <dbReference type="NCBI Taxonomy" id="6233"/>
    <lineage>
        <taxon>Eukaryota</taxon>
        <taxon>Metazoa</taxon>
        <taxon>Ecdysozoa</taxon>
        <taxon>Nematoda</taxon>
        <taxon>Chromadorea</taxon>
        <taxon>Rhabditida</taxon>
        <taxon>Tylenchina</taxon>
        <taxon>Panagrolaimomorpha</taxon>
        <taxon>Panagrolaimoidea</taxon>
        <taxon>Panagrolaimidae</taxon>
        <taxon>Panagrellus</taxon>
    </lineage>
</organism>
<dbReference type="Proteomes" id="UP000492821">
    <property type="component" value="Unassembled WGS sequence"/>
</dbReference>
<evidence type="ECO:0000313" key="3">
    <source>
        <dbReference type="WBParaSite" id="Pan_g9810.t1"/>
    </source>
</evidence>
<sequence length="164" mass="18652">MDLLNERLAVIEKATGDFSLNRKPVGLEIAAVRGRFKELKGESILKIPEEDLTKLLKRNALADELTPDEKLFVIEYKLPQIEKNAELIAEMKHLSEVVFNSEHLQSSPDAAEIDSIAAELAECRQKMEEVEKQTKDLLFNFVIPFNELCTEIRALKEKSKLADE</sequence>
<proteinExistence type="predicted"/>
<keyword evidence="1" id="KW-0175">Coiled coil</keyword>
<dbReference type="AlphaFoldDB" id="A0A7E4WCR9"/>